<comment type="caution">
    <text evidence="2">The sequence shown here is derived from an EMBL/GenBank/DDBJ whole genome shotgun (WGS) entry which is preliminary data.</text>
</comment>
<sequence length="90" mass="9368">MQVVLEWFGRGECDCSTGDVNLSGMSGECAPADEVPKGLVVWREAVGRAHTSAQIAMALYMLEASIAWDKSIMKAVSSLSSASGKGSSVG</sequence>
<reference evidence="2 3" key="1">
    <citation type="submission" date="2023-02" db="EMBL/GenBank/DDBJ databases">
        <title>LHISI_Scaffold_Assembly.</title>
        <authorList>
            <person name="Stuart O.P."/>
            <person name="Cleave R."/>
            <person name="Magrath M.J.L."/>
            <person name="Mikheyev A.S."/>
        </authorList>
    </citation>
    <scope>NUCLEOTIDE SEQUENCE [LARGE SCALE GENOMIC DNA]</scope>
    <source>
        <strain evidence="2">Daus_M_001</strain>
        <tissue evidence="2">Leg muscle</tissue>
    </source>
</reference>
<dbReference type="EMBL" id="JARBHB010000011">
    <property type="protein sequence ID" value="KAJ8872272.1"/>
    <property type="molecule type" value="Genomic_DNA"/>
</dbReference>
<gene>
    <name evidence="2" type="ORF">PR048_025874</name>
</gene>
<protein>
    <submittedName>
        <fullName evidence="2">Uncharacterized protein</fullName>
    </submittedName>
</protein>
<name>A0ABQ9GJS4_9NEOP</name>
<evidence type="ECO:0000256" key="1">
    <source>
        <dbReference type="ARBA" id="ARBA00004123"/>
    </source>
</evidence>
<evidence type="ECO:0000313" key="2">
    <source>
        <dbReference type="EMBL" id="KAJ8872272.1"/>
    </source>
</evidence>
<organism evidence="2 3">
    <name type="scientific">Dryococelus australis</name>
    <dbReference type="NCBI Taxonomy" id="614101"/>
    <lineage>
        <taxon>Eukaryota</taxon>
        <taxon>Metazoa</taxon>
        <taxon>Ecdysozoa</taxon>
        <taxon>Arthropoda</taxon>
        <taxon>Hexapoda</taxon>
        <taxon>Insecta</taxon>
        <taxon>Pterygota</taxon>
        <taxon>Neoptera</taxon>
        <taxon>Polyneoptera</taxon>
        <taxon>Phasmatodea</taxon>
        <taxon>Verophasmatodea</taxon>
        <taxon>Anareolatae</taxon>
        <taxon>Phasmatidae</taxon>
        <taxon>Eurycanthinae</taxon>
        <taxon>Dryococelus</taxon>
    </lineage>
</organism>
<dbReference type="Proteomes" id="UP001159363">
    <property type="component" value="Chromosome 10"/>
</dbReference>
<comment type="subcellular location">
    <subcellularLocation>
        <location evidence="1">Nucleus</location>
    </subcellularLocation>
</comment>
<proteinExistence type="predicted"/>
<accession>A0ABQ9GJS4</accession>
<keyword evidence="3" id="KW-1185">Reference proteome</keyword>
<evidence type="ECO:0000313" key="3">
    <source>
        <dbReference type="Proteomes" id="UP001159363"/>
    </source>
</evidence>
<dbReference type="PANTHER" id="PTHR45915">
    <property type="entry name" value="TRANSCRIPTION INTERMEDIARY FACTOR"/>
    <property type="match status" value="1"/>
</dbReference>
<dbReference type="PANTHER" id="PTHR45915:SF2">
    <property type="entry name" value="TOUTATIS, ISOFORM E"/>
    <property type="match status" value="1"/>
</dbReference>